<feature type="region of interest" description="Disordered" evidence="5">
    <location>
        <begin position="172"/>
        <end position="195"/>
    </location>
</feature>
<feature type="region of interest" description="Disordered" evidence="5">
    <location>
        <begin position="1"/>
        <end position="21"/>
    </location>
</feature>
<dbReference type="InterPro" id="IPR000306">
    <property type="entry name" value="Znf_FYVE"/>
</dbReference>
<evidence type="ECO:0000256" key="4">
    <source>
        <dbReference type="PROSITE-ProRule" id="PRU00091"/>
    </source>
</evidence>
<dbReference type="Gene3D" id="1.25.10.10">
    <property type="entry name" value="Leucine-rich Repeat Variant"/>
    <property type="match status" value="2"/>
</dbReference>
<dbReference type="PROSITE" id="PS50020">
    <property type="entry name" value="WW_DOMAIN_2"/>
    <property type="match status" value="2"/>
</dbReference>
<evidence type="ECO:0000313" key="10">
    <source>
        <dbReference type="Proteomes" id="UP001224775"/>
    </source>
</evidence>
<evidence type="ECO:0000256" key="1">
    <source>
        <dbReference type="ARBA" id="ARBA00022723"/>
    </source>
</evidence>
<feature type="domain" description="FYVE-type" evidence="7">
    <location>
        <begin position="221"/>
        <end position="283"/>
    </location>
</feature>
<dbReference type="SUPFAM" id="SSF57903">
    <property type="entry name" value="FYVE/PHD zinc finger"/>
    <property type="match status" value="1"/>
</dbReference>
<keyword evidence="10" id="KW-1185">Reference proteome</keyword>
<feature type="compositionally biased region" description="Basic and acidic residues" evidence="5">
    <location>
        <begin position="305"/>
        <end position="316"/>
    </location>
</feature>
<dbReference type="Gene3D" id="2.20.70.10">
    <property type="match status" value="2"/>
</dbReference>
<feature type="domain" description="WW" evidence="6">
    <location>
        <begin position="6"/>
        <end position="40"/>
    </location>
</feature>
<keyword evidence="1" id="KW-0479">Metal-binding</keyword>
<dbReference type="Gene3D" id="3.30.40.10">
    <property type="entry name" value="Zinc/RING finger domain, C3HC4 (zinc finger)"/>
    <property type="match status" value="1"/>
</dbReference>
<proteinExistence type="predicted"/>
<evidence type="ECO:0000256" key="3">
    <source>
        <dbReference type="ARBA" id="ARBA00022833"/>
    </source>
</evidence>
<dbReference type="InterPro" id="IPR000938">
    <property type="entry name" value="CAP-Gly_domain"/>
</dbReference>
<dbReference type="InterPro" id="IPR013083">
    <property type="entry name" value="Znf_RING/FYVE/PHD"/>
</dbReference>
<organism evidence="9 10">
    <name type="scientific">Skeletonema marinoi</name>
    <dbReference type="NCBI Taxonomy" id="267567"/>
    <lineage>
        <taxon>Eukaryota</taxon>
        <taxon>Sar</taxon>
        <taxon>Stramenopiles</taxon>
        <taxon>Ochrophyta</taxon>
        <taxon>Bacillariophyta</taxon>
        <taxon>Coscinodiscophyceae</taxon>
        <taxon>Thalassiosirophycidae</taxon>
        <taxon>Thalassiosirales</taxon>
        <taxon>Skeletonemataceae</taxon>
        <taxon>Skeletonema</taxon>
        <taxon>Skeletonema marinoi-dohrnii complex</taxon>
    </lineage>
</organism>
<dbReference type="PANTHER" id="PTHR39490:SF8">
    <property type="entry name" value="ZINC FINGER FYVE DOMAIN-CONTAINING PROTEIN 21"/>
    <property type="match status" value="1"/>
</dbReference>
<dbReference type="InterPro" id="IPR052113">
    <property type="entry name" value="FYVE-type_Zinc_Finger"/>
</dbReference>
<dbReference type="Pfam" id="PF01363">
    <property type="entry name" value="FYVE"/>
    <property type="match status" value="1"/>
</dbReference>
<dbReference type="PROSITE" id="PS50245">
    <property type="entry name" value="CAP_GLY_2"/>
    <property type="match status" value="1"/>
</dbReference>
<feature type="domain" description="WW" evidence="6">
    <location>
        <begin position="92"/>
        <end position="126"/>
    </location>
</feature>
<dbReference type="Gene3D" id="2.30.30.190">
    <property type="entry name" value="CAP Gly-rich-like domain"/>
    <property type="match status" value="1"/>
</dbReference>
<evidence type="ECO:0000259" key="8">
    <source>
        <dbReference type="PROSITE" id="PS50245"/>
    </source>
</evidence>
<dbReference type="InterPro" id="IPR036859">
    <property type="entry name" value="CAP-Gly_dom_sf"/>
</dbReference>
<comment type="caution">
    <text evidence="9">The sequence shown here is derived from an EMBL/GenBank/DDBJ whole genome shotgun (WGS) entry which is preliminary data.</text>
</comment>
<feature type="compositionally biased region" description="Polar residues" evidence="5">
    <location>
        <begin position="1"/>
        <end position="10"/>
    </location>
</feature>
<dbReference type="InterPro" id="IPR001202">
    <property type="entry name" value="WW_dom"/>
</dbReference>
<dbReference type="SUPFAM" id="SSF51045">
    <property type="entry name" value="WW domain"/>
    <property type="match status" value="2"/>
</dbReference>
<gene>
    <name evidence="9" type="ORF">QTG54_003928</name>
</gene>
<reference evidence="9" key="1">
    <citation type="submission" date="2023-06" db="EMBL/GenBank/DDBJ databases">
        <title>Survivors Of The Sea: Transcriptome response of Skeletonema marinoi to long-term dormancy.</title>
        <authorList>
            <person name="Pinder M.I.M."/>
            <person name="Kourtchenko O."/>
            <person name="Robertson E.K."/>
            <person name="Larsson T."/>
            <person name="Maumus F."/>
            <person name="Osuna-Cruz C.M."/>
            <person name="Vancaester E."/>
            <person name="Stenow R."/>
            <person name="Vandepoele K."/>
            <person name="Ploug H."/>
            <person name="Bruchert V."/>
            <person name="Godhe A."/>
            <person name="Topel M."/>
        </authorList>
    </citation>
    <scope>NUCLEOTIDE SEQUENCE</scope>
    <source>
        <strain evidence="9">R05AC</strain>
    </source>
</reference>
<dbReference type="Proteomes" id="UP001224775">
    <property type="component" value="Unassembled WGS sequence"/>
</dbReference>
<dbReference type="EMBL" id="JATAAI010000005">
    <property type="protein sequence ID" value="KAK1746004.1"/>
    <property type="molecule type" value="Genomic_DNA"/>
</dbReference>
<accession>A0AAD8YG74</accession>
<keyword evidence="3" id="KW-0862">Zinc</keyword>
<dbReference type="CDD" id="cd00065">
    <property type="entry name" value="FYVE_like_SF"/>
    <property type="match status" value="1"/>
</dbReference>
<feature type="compositionally biased region" description="Polar residues" evidence="5">
    <location>
        <begin position="185"/>
        <end position="195"/>
    </location>
</feature>
<dbReference type="SUPFAM" id="SSF48371">
    <property type="entry name" value="ARM repeat"/>
    <property type="match status" value="2"/>
</dbReference>
<evidence type="ECO:0000259" key="6">
    <source>
        <dbReference type="PROSITE" id="PS50020"/>
    </source>
</evidence>
<dbReference type="SUPFAM" id="SSF74924">
    <property type="entry name" value="Cap-Gly domain"/>
    <property type="match status" value="1"/>
</dbReference>
<dbReference type="PROSITE" id="PS50178">
    <property type="entry name" value="ZF_FYVE"/>
    <property type="match status" value="1"/>
</dbReference>
<dbReference type="CDD" id="cd00201">
    <property type="entry name" value="WW"/>
    <property type="match status" value="2"/>
</dbReference>
<dbReference type="SMART" id="SM00456">
    <property type="entry name" value="WW"/>
    <property type="match status" value="2"/>
</dbReference>
<dbReference type="InterPro" id="IPR017455">
    <property type="entry name" value="Znf_FYVE-rel"/>
</dbReference>
<dbReference type="PROSITE" id="PS01159">
    <property type="entry name" value="WW_DOMAIN_1"/>
    <property type="match status" value="2"/>
</dbReference>
<evidence type="ECO:0000256" key="5">
    <source>
        <dbReference type="SAM" id="MobiDB-lite"/>
    </source>
</evidence>
<name>A0AAD8YG74_9STRA</name>
<sequence length="2332" mass="252129">MSSNGNTSNDGWIESIDPNSGRTFYANRFTRTTQWEPPAGWKTKNNSNDNNEESLSVMTSNGTAAASNINNNGTHDVMNVTRQQIMMPQEQPPLPDGWEEMTDPNSGRSFYIDHARQITTWERPGGGKNQSAVTATAATVNYETNHYSSQQQQPNGGDDYFNTASIMKLNQFGSHSNWDDDPHSGSRNNNNNQYDNTLSIQQESTAPAPPRLDFTVLTIPDVLRPHCPSCFNPFSYTFRRHHCRLCGDIFCDACSNHRTVLPLEGEEFDKAVRVCDVCMKDVKRGNYFSLRRYLTSLQLYSDDSSNTKDEKKREDGSGTSGEEQITLDMVAASLSSLSSDIDAMLLEPLTSFTDKMTIPASILVPAVARHLKRRKTGEYAVRVLATLLQLGSVVGDDSFGLAVLGHSVIVNDDGGADEEEKLMNSDSTHSIQLLSDRKKGATNNTSSNHNYVKDVLKVLEWNGNDIRTLSAQEQAVKVIYYITDPNFIAGALSMKESLEEDENDVSGGSGPVDVDAVSDEYNDRMDEMIQIDIHRAFRSMLDHATSSASPSLQRWATACLRHLITEDQRRACSVAHSSSKYESFTSQLVSTGGVMILCSLLNSEDCETRAHATSALEAIVIATREIGLALHEPSGKGRGLSRVGRGTERDSTIVDAIISNVGGSGLPALAHLLISADESVSMMGCSFILSLISPLLTDPRGSGRTLQQCSNIATSMAVGFEEKDDGLSSYRNAAIALVVGDDTVQGSDVSCLPSLIEIVRSGVDSSSWGGRNKARPLKVQVKAAECIAAVALAVGHVIGMHTDQSAYDPTYVRAKSALEVMEEERIFDVALQIIKSDSHRSLDSSRDTPDARLREAAGLILLAMSSCSSVSSSYLISNGAVSTSLTIASEPGMLNAASTVRGKWASKGLCFLEVATTLLIQAWTTGTEQESDSGSSASPSLNLLLEALNSGAVGLASRLVKTKVTLKSHDLAYSQLRVKIAICFLLSSIFGIASKSHDNNDVGASRLYSAIDADCAQFLASGGNDTGVRTDLVGATLNLLNATLPYAYQFTKEDADEPLPMVDLSEACLLAAGSMCGLADPIGVHSTVQSNDDADEGKYSHLRLDACTMACDVLTATKPGQGALLPTVLVGAIGESLIVPTLRLSLAICHYGNIDLCGELSQSGMLVPVGDILQRALASSDQYTFSVAVVLVKFCGQCTVVGSSASGTVETLKNVINTLSCVLALSESENGSHMAPQRLKELSVLKYESLVALEALSANDALQSSIASNVLPALVSFLQHLEYSYSYAEEKDQEQVMLIGLKTIQRIINIPSSTRSMMNNGIVSILIKIIEKGDEVKNKRLPEVSLEIAQSIAQSDLESRYWLICSGLLNSLLSMLGESQVTARTSQLGLQNVGILLSDLKPSTLSRFEPSAKEELLQRVVTIFCSQRTFIRRLIATISDNCDAYGESFVFSQGEGAARDKAAGILFNISTLLLVHGQEVGRTHFNDALMLNDVSGSNMIVATACSALLDAFSDDEGSSPANPDDRSFYFDVQLPTVKSYLMKGLTESLNQAMSSLDSKPAAEGLIKRLQLPRTCLVLCRSEKLAESAFRLFEDVVLSLPIDFVGDLILCDRVALVTLFDLVTGQANKVPQLEYSKQMFAKLLGNLAKAGLLPKAVSSFGLRSHAIAALSAAMLINGGEENIDDDEDSIQRICLESLAIVLCGKENDVTLTPVESRALASAIGRVLSSTVLNRFFTQASLESTINDATVDFRLNRAAICQSAEARLLCAMAHSHESLGLLSKIGGLEAIGLIAHEGEIKAVEAVRKACDMNPKLVVVVEAHLSIMDALIGSEDKLSLSTDTNLRDVVVKCLGIVTTLSVNSDTRDSILNAEQSHDCIRIASSIVSAAAELKLGTKSASEASEETANATATKLAEKLAKSSIDEVLQIDDLVHIDSASSKSDSTPKKSDDPDKELEGVVAYVGSVQFAPGDDWIGIRLTGTSVGNGRNDGSVKGTHYFDCGEKSGVFVKRAHVRKQESEPSNDDSVENPVIPVPPKPENHWRVLVASDGTSLEEASFFLLQSFSRSKLHRDVIMNNGEFTSTLAAAIRSSTNMDFKLNALELLSSFTMHYCEPEEELMRLFCDVIESQTRILQLSRDRQEQSSSKHLLGVVVLGLQNFISYQNAGDQVKPLHAATDLFIFLSETLFSGPKSRRTAVSKTDGILFSNLTSLFVLFLGNEDTRKVLSTTRCMSSLIRFVMMSSGVETMDCHIAFSNKDGEEYWEAAHTYCLQSLMYIVNEASQKHLGTSYAAMIKQCQPSSNAFRTCLQHISDRVHGGAPAVSARQLLIKLERLS</sequence>
<feature type="region of interest" description="Disordered" evidence="5">
    <location>
        <begin position="35"/>
        <end position="55"/>
    </location>
</feature>
<evidence type="ECO:0008006" key="11">
    <source>
        <dbReference type="Google" id="ProtNLM"/>
    </source>
</evidence>
<evidence type="ECO:0000313" key="9">
    <source>
        <dbReference type="EMBL" id="KAK1746004.1"/>
    </source>
</evidence>
<dbReference type="InterPro" id="IPR011011">
    <property type="entry name" value="Znf_FYVE_PHD"/>
</dbReference>
<dbReference type="GO" id="GO:0008270">
    <property type="term" value="F:zinc ion binding"/>
    <property type="evidence" value="ECO:0007669"/>
    <property type="project" value="UniProtKB-KW"/>
</dbReference>
<evidence type="ECO:0000256" key="2">
    <source>
        <dbReference type="ARBA" id="ARBA00022771"/>
    </source>
</evidence>
<dbReference type="PANTHER" id="PTHR39490">
    <property type="entry name" value="ARRESTIN DOMAIN-CONTAINING PROTEIN D"/>
    <property type="match status" value="1"/>
</dbReference>
<dbReference type="Pfam" id="PF01302">
    <property type="entry name" value="CAP_GLY"/>
    <property type="match status" value="1"/>
</dbReference>
<feature type="domain" description="CAP-Gly" evidence="8">
    <location>
        <begin position="1972"/>
        <end position="2008"/>
    </location>
</feature>
<dbReference type="SMART" id="SM00064">
    <property type="entry name" value="FYVE"/>
    <property type="match status" value="1"/>
</dbReference>
<dbReference type="InterPro" id="IPR036020">
    <property type="entry name" value="WW_dom_sf"/>
</dbReference>
<dbReference type="InterPro" id="IPR016024">
    <property type="entry name" value="ARM-type_fold"/>
</dbReference>
<evidence type="ECO:0000259" key="7">
    <source>
        <dbReference type="PROSITE" id="PS50178"/>
    </source>
</evidence>
<feature type="region of interest" description="Disordered" evidence="5">
    <location>
        <begin position="303"/>
        <end position="322"/>
    </location>
</feature>
<dbReference type="SMART" id="SM01052">
    <property type="entry name" value="CAP_GLY"/>
    <property type="match status" value="1"/>
</dbReference>
<keyword evidence="2 4" id="KW-0863">Zinc-finger</keyword>
<dbReference type="InterPro" id="IPR011989">
    <property type="entry name" value="ARM-like"/>
</dbReference>
<dbReference type="Pfam" id="PF00397">
    <property type="entry name" value="WW"/>
    <property type="match status" value="2"/>
</dbReference>
<protein>
    <recommendedName>
        <fullName evidence="11">HECT-type E3 ubiquitin transferase</fullName>
    </recommendedName>
</protein>